<protein>
    <submittedName>
        <fullName evidence="3">Cupin domain-containing protein</fullName>
    </submittedName>
</protein>
<evidence type="ECO:0000259" key="2">
    <source>
        <dbReference type="Pfam" id="PF07883"/>
    </source>
</evidence>
<dbReference type="SUPFAM" id="SSF51182">
    <property type="entry name" value="RmlC-like cupins"/>
    <property type="match status" value="1"/>
</dbReference>
<accession>A0A1M5NX48</accession>
<dbReference type="AlphaFoldDB" id="A0A1M5NX48"/>
<name>A0A1M5NX48_9BRAD</name>
<gene>
    <name evidence="3" type="ORF">SAMN05444169_4895</name>
</gene>
<reference evidence="3 4" key="1">
    <citation type="submission" date="2016-11" db="EMBL/GenBank/DDBJ databases">
        <authorList>
            <person name="Jaros S."/>
            <person name="Januszkiewicz K."/>
            <person name="Wedrychowicz H."/>
        </authorList>
    </citation>
    <scope>NUCLEOTIDE SEQUENCE [LARGE SCALE GENOMIC DNA]</scope>
    <source>
        <strain evidence="3 4">GAS242</strain>
    </source>
</reference>
<dbReference type="InterPro" id="IPR053146">
    <property type="entry name" value="QDO-like"/>
</dbReference>
<evidence type="ECO:0000313" key="3">
    <source>
        <dbReference type="EMBL" id="SHG94092.1"/>
    </source>
</evidence>
<dbReference type="InterPro" id="IPR014710">
    <property type="entry name" value="RmlC-like_jellyroll"/>
</dbReference>
<feature type="domain" description="Cupin type-2" evidence="2">
    <location>
        <begin position="83"/>
        <end position="143"/>
    </location>
</feature>
<organism evidence="3 4">
    <name type="scientific">Bradyrhizobium erythrophlei</name>
    <dbReference type="NCBI Taxonomy" id="1437360"/>
    <lineage>
        <taxon>Bacteria</taxon>
        <taxon>Pseudomonadati</taxon>
        <taxon>Pseudomonadota</taxon>
        <taxon>Alphaproteobacteria</taxon>
        <taxon>Hyphomicrobiales</taxon>
        <taxon>Nitrobacteraceae</taxon>
        <taxon>Bradyrhizobium</taxon>
    </lineage>
</organism>
<dbReference type="Proteomes" id="UP000190675">
    <property type="component" value="Chromosome I"/>
</dbReference>
<dbReference type="InterPro" id="IPR011051">
    <property type="entry name" value="RmlC_Cupin_sf"/>
</dbReference>
<dbReference type="EMBL" id="LT670818">
    <property type="protein sequence ID" value="SHG94092.1"/>
    <property type="molecule type" value="Genomic_DNA"/>
</dbReference>
<dbReference type="OrthoDB" id="9798709at2"/>
<proteinExistence type="predicted"/>
<sequence>MVRALQPGIDGSRMAGSRIGQRRRERKSMNGPHKFGAPEHSAAIVSHHDSIKWLEAIPGEQLCIRVHGTQVNGRYAIMENIAAPGTATPMHFHAEDEIFHILEGTVTFSIDGDVFNASVGSIVVIPAGAHHAWRNRSNSPIRMSTFFSPGGVEELYPKLVGLSLEELSAVVEPFGSGIVGPPIDE</sequence>
<dbReference type="PANTHER" id="PTHR36440:SF1">
    <property type="entry name" value="PUTATIVE (AFU_ORTHOLOGUE AFUA_8G07350)-RELATED"/>
    <property type="match status" value="1"/>
</dbReference>
<feature type="region of interest" description="Disordered" evidence="1">
    <location>
        <begin position="1"/>
        <end position="38"/>
    </location>
</feature>
<dbReference type="PANTHER" id="PTHR36440">
    <property type="entry name" value="PUTATIVE (AFU_ORTHOLOGUE AFUA_8G07350)-RELATED"/>
    <property type="match status" value="1"/>
</dbReference>
<evidence type="ECO:0000256" key="1">
    <source>
        <dbReference type="SAM" id="MobiDB-lite"/>
    </source>
</evidence>
<evidence type="ECO:0000313" key="4">
    <source>
        <dbReference type="Proteomes" id="UP000190675"/>
    </source>
</evidence>
<dbReference type="Pfam" id="PF07883">
    <property type="entry name" value="Cupin_2"/>
    <property type="match status" value="1"/>
</dbReference>
<dbReference type="InterPro" id="IPR013096">
    <property type="entry name" value="Cupin_2"/>
</dbReference>
<dbReference type="Gene3D" id="2.60.120.10">
    <property type="entry name" value="Jelly Rolls"/>
    <property type="match status" value="1"/>
</dbReference>
<dbReference type="RefSeq" id="WP_079568154.1">
    <property type="nucleotide sequence ID" value="NZ_LT670818.1"/>
</dbReference>